<name>A0A6P0EQN1_9ACTN</name>
<dbReference type="Proteomes" id="UP000468828">
    <property type="component" value="Unassembled WGS sequence"/>
</dbReference>
<organism evidence="1 3">
    <name type="scientific">Modestobacter muralis</name>
    <dbReference type="NCBI Taxonomy" id="1608614"/>
    <lineage>
        <taxon>Bacteria</taxon>
        <taxon>Bacillati</taxon>
        <taxon>Actinomycetota</taxon>
        <taxon>Actinomycetes</taxon>
        <taxon>Geodermatophilales</taxon>
        <taxon>Geodermatophilaceae</taxon>
        <taxon>Modestobacter</taxon>
    </lineage>
</organism>
<evidence type="ECO:0000313" key="1">
    <source>
        <dbReference type="EMBL" id="NEK92729.1"/>
    </source>
</evidence>
<evidence type="ECO:0000313" key="4">
    <source>
        <dbReference type="Proteomes" id="UP000471152"/>
    </source>
</evidence>
<gene>
    <name evidence="2" type="ORF">G3R41_00870</name>
    <name evidence="1" type="ORF">GCU67_00870</name>
</gene>
<comment type="caution">
    <text evidence="1">The sequence shown here is derived from an EMBL/GenBank/DDBJ whole genome shotgun (WGS) entry which is preliminary data.</text>
</comment>
<accession>A0A6P0EQN1</accession>
<dbReference type="EMBL" id="JAAGWB010000003">
    <property type="protein sequence ID" value="NEN49496.1"/>
    <property type="molecule type" value="Genomic_DNA"/>
</dbReference>
<dbReference type="AlphaFoldDB" id="A0A6P0EQN1"/>
<dbReference type="RefSeq" id="WP_163609108.1">
    <property type="nucleotide sequence ID" value="NZ_JAAGWB010000003.1"/>
</dbReference>
<evidence type="ECO:0000313" key="3">
    <source>
        <dbReference type="Proteomes" id="UP000468828"/>
    </source>
</evidence>
<evidence type="ECO:0008006" key="5">
    <source>
        <dbReference type="Google" id="ProtNLM"/>
    </source>
</evidence>
<sequence length="255" mass="26942">MAEPLRPPTPAGGWGRPWPDVAELAAAVPAEAWTLIGGLMVQLHGVLAGLPVVRPTDDVDVLLHVETGRGRATQLARALEALGYELRPSIDARTGTAHRFVRAGAVVDLVTSEGSGSVVDIVAADHAPPRALERFRGYDLVQVAGGTQALRRTVTAELEISGSPTTLSVPDAFGALVLKAAAHKADNRDGDRHLTDAAVLLACVDPFEERTPSGSDRSRLLHLREHLADPTAAAWLLLPDDARRNGQAALDLLTS</sequence>
<reference evidence="1 3" key="1">
    <citation type="submission" date="2020-01" db="EMBL/GenBank/DDBJ databases">
        <title>the WGS Modestobacter muralis CPCC 204518.</title>
        <authorList>
            <person name="Jiang Z."/>
        </authorList>
    </citation>
    <scope>NUCLEOTIDE SEQUENCE [LARGE SCALE GENOMIC DNA]</scope>
    <source>
        <strain evidence="1 3">DSM 100205</strain>
    </source>
</reference>
<dbReference type="EMBL" id="JAAGWH010000003">
    <property type="protein sequence ID" value="NEK92729.1"/>
    <property type="molecule type" value="Genomic_DNA"/>
</dbReference>
<dbReference type="Proteomes" id="UP000471152">
    <property type="component" value="Unassembled WGS sequence"/>
</dbReference>
<evidence type="ECO:0000313" key="2">
    <source>
        <dbReference type="EMBL" id="NEN49496.1"/>
    </source>
</evidence>
<keyword evidence="3" id="KW-1185">Reference proteome</keyword>
<protein>
    <recommendedName>
        <fullName evidence="5">Nucleotidyl transferase AbiEii/AbiGii toxin family protein</fullName>
    </recommendedName>
</protein>
<proteinExistence type="predicted"/>
<reference evidence="2 4" key="2">
    <citation type="submission" date="2020-02" db="EMBL/GenBank/DDBJ databases">
        <title>The WGS of Modestobacter muralis DSM 100205.</title>
        <authorList>
            <person name="Jiang Z."/>
        </authorList>
    </citation>
    <scope>NUCLEOTIDE SEQUENCE [LARGE SCALE GENOMIC DNA]</scope>
    <source>
        <strain evidence="2 4">DSM 100205</strain>
    </source>
</reference>